<gene>
    <name evidence="1" type="ORF">VNO78_01205</name>
</gene>
<evidence type="ECO:0000313" key="1">
    <source>
        <dbReference type="EMBL" id="KAK7410428.1"/>
    </source>
</evidence>
<comment type="caution">
    <text evidence="1">The sequence shown here is derived from an EMBL/GenBank/DDBJ whole genome shotgun (WGS) entry which is preliminary data.</text>
</comment>
<dbReference type="AlphaFoldDB" id="A0AAN9T1E1"/>
<keyword evidence="2" id="KW-1185">Reference proteome</keyword>
<dbReference type="Proteomes" id="UP001386955">
    <property type="component" value="Unassembled WGS sequence"/>
</dbReference>
<dbReference type="EMBL" id="JAYMYS010000001">
    <property type="protein sequence ID" value="KAK7410428.1"/>
    <property type="molecule type" value="Genomic_DNA"/>
</dbReference>
<proteinExistence type="predicted"/>
<reference evidence="1 2" key="1">
    <citation type="submission" date="2024-01" db="EMBL/GenBank/DDBJ databases">
        <title>The genomes of 5 underutilized Papilionoideae crops provide insights into root nodulation and disease resistanc.</title>
        <authorList>
            <person name="Jiang F."/>
        </authorList>
    </citation>
    <scope>NUCLEOTIDE SEQUENCE [LARGE SCALE GENOMIC DNA]</scope>
    <source>
        <strain evidence="1">DUOXIRENSHENG_FW03</strain>
        <tissue evidence="1">Leaves</tissue>
    </source>
</reference>
<name>A0AAN9T1E1_PSOTE</name>
<sequence>MFWRVALNFNKSIPYKKNKSTVLSQTSEKHDRSGLSKSFCYFMPNGGSLVFTFSLFSSSSQSFNCYSSSSSSSSSFLICCFFQGIQNWVLSVKL</sequence>
<protein>
    <submittedName>
        <fullName evidence="1">Uncharacterized protein</fullName>
    </submittedName>
</protein>
<organism evidence="1 2">
    <name type="scientific">Psophocarpus tetragonolobus</name>
    <name type="common">Winged bean</name>
    <name type="synonym">Dolichos tetragonolobus</name>
    <dbReference type="NCBI Taxonomy" id="3891"/>
    <lineage>
        <taxon>Eukaryota</taxon>
        <taxon>Viridiplantae</taxon>
        <taxon>Streptophyta</taxon>
        <taxon>Embryophyta</taxon>
        <taxon>Tracheophyta</taxon>
        <taxon>Spermatophyta</taxon>
        <taxon>Magnoliopsida</taxon>
        <taxon>eudicotyledons</taxon>
        <taxon>Gunneridae</taxon>
        <taxon>Pentapetalae</taxon>
        <taxon>rosids</taxon>
        <taxon>fabids</taxon>
        <taxon>Fabales</taxon>
        <taxon>Fabaceae</taxon>
        <taxon>Papilionoideae</taxon>
        <taxon>50 kb inversion clade</taxon>
        <taxon>NPAAA clade</taxon>
        <taxon>indigoferoid/millettioid clade</taxon>
        <taxon>Phaseoleae</taxon>
        <taxon>Psophocarpus</taxon>
    </lineage>
</organism>
<accession>A0AAN9T1E1</accession>
<evidence type="ECO:0000313" key="2">
    <source>
        <dbReference type="Proteomes" id="UP001386955"/>
    </source>
</evidence>